<dbReference type="Proteomes" id="UP000035100">
    <property type="component" value="Unassembled WGS sequence"/>
</dbReference>
<evidence type="ECO:0000313" key="3">
    <source>
        <dbReference type="Proteomes" id="UP000035100"/>
    </source>
</evidence>
<feature type="compositionally biased region" description="Basic residues" evidence="1">
    <location>
        <begin position="27"/>
        <end position="40"/>
    </location>
</feature>
<dbReference type="EMBL" id="AONG01000005">
    <property type="protein sequence ID" value="KIQ70356.1"/>
    <property type="molecule type" value="Genomic_DNA"/>
</dbReference>
<sequence length="279" mass="28601">MQPILRVRLLAGRSGGKTRSGLDPGPRRRRARPRTARPRLKAGAGSESRDGTPSGEPVPGLIRDLAREADPLRPSGPRLEAGADCLSARPATAASTQARSAGCAPARGRGGFGMPRCHTLWKTRPGPDPGPRAGGRSAPPLGAPARGRSGLSIGAPRYRRINTSSIRRLRRLKAGAGSECRDATPSGRPVPGLTREPRAGGRSAPPLGAPARGRGGLCIGAPPTAASAPARSAGCAPGRPRSPARPAAGTGRSRWRPDGRAGCRPRRTGTEPPTAPALG</sequence>
<proteinExistence type="predicted"/>
<dbReference type="AlphaFoldDB" id="A0A0D0PG81"/>
<reference evidence="2 3" key="1">
    <citation type="submission" date="2013-01" db="EMBL/GenBank/DDBJ databases">
        <authorList>
            <person name="Fiebig A."/>
            <person name="Goeker M."/>
            <person name="Klenk H.-P.P."/>
        </authorList>
    </citation>
    <scope>NUCLEOTIDE SEQUENCE [LARGE SCALE GENOMIC DNA]</scope>
    <source>
        <strain evidence="2 3">DSM 24838</strain>
    </source>
</reference>
<dbReference type="STRING" id="1123501.Wenmar_00732"/>
<feature type="compositionally biased region" description="Low complexity" evidence="1">
    <location>
        <begin position="220"/>
        <end position="252"/>
    </location>
</feature>
<evidence type="ECO:0000256" key="1">
    <source>
        <dbReference type="SAM" id="MobiDB-lite"/>
    </source>
</evidence>
<comment type="caution">
    <text evidence="2">The sequence shown here is derived from an EMBL/GenBank/DDBJ whole genome shotgun (WGS) entry which is preliminary data.</text>
</comment>
<feature type="region of interest" description="Disordered" evidence="1">
    <location>
        <begin position="9"/>
        <end position="279"/>
    </location>
</feature>
<feature type="compositionally biased region" description="Low complexity" evidence="1">
    <location>
        <begin position="200"/>
        <end position="212"/>
    </location>
</feature>
<protein>
    <submittedName>
        <fullName evidence="2">Uncharacterized protein</fullName>
    </submittedName>
</protein>
<keyword evidence="3" id="KW-1185">Reference proteome</keyword>
<evidence type="ECO:0000313" key="2">
    <source>
        <dbReference type="EMBL" id="KIQ70356.1"/>
    </source>
</evidence>
<accession>A0A0D0PG81</accession>
<name>A0A0D0PG81_9RHOB</name>
<gene>
    <name evidence="2" type="ORF">Wenmar_00732</name>
</gene>
<feature type="compositionally biased region" description="Low complexity" evidence="1">
    <location>
        <begin position="134"/>
        <end position="150"/>
    </location>
</feature>
<organism evidence="2 3">
    <name type="scientific">Wenxinia marina DSM 24838</name>
    <dbReference type="NCBI Taxonomy" id="1123501"/>
    <lineage>
        <taxon>Bacteria</taxon>
        <taxon>Pseudomonadati</taxon>
        <taxon>Pseudomonadota</taxon>
        <taxon>Alphaproteobacteria</taxon>
        <taxon>Rhodobacterales</taxon>
        <taxon>Roseobacteraceae</taxon>
        <taxon>Wenxinia</taxon>
    </lineage>
</organism>